<dbReference type="PANTHER" id="PTHR15375">
    <property type="entry name" value="ACTIVATOR OF S-PHASE KINASE-RELATED"/>
    <property type="match status" value="1"/>
</dbReference>
<protein>
    <submittedName>
        <fullName evidence="7">DBF4</fullName>
    </submittedName>
</protein>
<dbReference type="GO" id="GO:0003676">
    <property type="term" value="F:nucleic acid binding"/>
    <property type="evidence" value="ECO:0007669"/>
    <property type="project" value="InterPro"/>
</dbReference>
<feature type="compositionally biased region" description="Polar residues" evidence="5">
    <location>
        <begin position="936"/>
        <end position="949"/>
    </location>
</feature>
<sequence>MMSEKGKQQSLPLVSKSFYIDETDVPPAKLRRLERSISLLGAKLEKFFTKEISYLVTDHGQPADYKSRSHSAEASTPSPFTYTPGNSVGTPPETSNSNPKANISRASKMVNISQKQSSRNNSLSAASVSQQLVGNAKLWSIKLLQPDVALRWMEKKAVSLGLHKRRNSSCERPARAATSKAKILKAPFIKIEDQSGQYRPIYRQLAAAEVPVLDSKAMFCPFESRVPQAIATGSQHVDLSEPGGDETHDSSKLDVSRAGEKLSTSKSPAKGGITKAKRKLLNSNVQVKKKLTFCMVCKVRYEDLDQHLRSDQHLEFTSNNNNYTEIDNLINSSASMQRFLDDIIKYHNIHKMEGLAQEKSLEVEVSAAAESGAAEAMETGALPPEILHRSVSDSEDSSPPHDSTAENIDAEATALESKVICKDEKQCLEIPDSPTTTPAESQPAMPPPTLPHTSHAANTDILSATPAAAVVSPMLLHTLPNMSRVDTKPKLCNLPCPDSNDSASITSPELLISKTHTGKTRISKGIGEQIANKLSKVLDKIGKGRVSPPAGDSVTAAKSISDSEMSPSEIVKLRKRGKKKSTTPKKLKSPLKPSPHVKHKVEKTALGDMADMKAHWVLLSENNSQSEDCTFGLPLDVSYGVLSDTQLQNMTQQKADLGDVKDDISLVGSIHEYLQANANNNSNVDVEDNHLLSCDEFLNQRIAHHSSQTNSMAAPVTPKKSPRRSLGARDWPDEQFSPHKKKFSLSMEKEKRHRTLKEVTRIPAFNLDLPNSASVLSSKNEEVPADNKENSPNVSTDDALTVLELEEKDDSVFTNSAVQEDMPTHNPSPCKSVAHDGFTSNTADRMSSPRQIISTPDMRKKLEPLHVSTPAERGTTPNPSASLASPEACSQSTKLSLLGSPREGEISPGLADKSSYNKRSLSVQFSRDGLFGFDETAQNDTPFTKTPKTNLKKYIGTPGSRDKRKRKRPTKRDYERQSSLLSFGSSSHSICDDVFSLPPDSCLPNAKPNSSENLPASGVTIKKRSRRPSSPEEKYSLMSDSDLKAPGFKCNSRTRKQAEKQRRLCHAGSTPGRKRSKHTTISSTISSGSPENSPSKKLRLYSECMTSPRQLQDPHKGRQRTPSVAKQKEFEEINQRHISSCETPNSVDEAEVDAQSPVKLRTSPRKPKTLTSPARNYLYKHKYCYKVSTQC</sequence>
<dbReference type="InterPro" id="IPR051590">
    <property type="entry name" value="Replication_Regulatory_Kinase"/>
</dbReference>
<evidence type="ECO:0000256" key="1">
    <source>
        <dbReference type="ARBA" id="ARBA00022723"/>
    </source>
</evidence>
<keyword evidence="2 4" id="KW-0863">Zinc-finger</keyword>
<dbReference type="PROSITE" id="PS51265">
    <property type="entry name" value="ZF_DBF4"/>
    <property type="match status" value="1"/>
</dbReference>
<dbReference type="GO" id="GO:0008270">
    <property type="term" value="F:zinc ion binding"/>
    <property type="evidence" value="ECO:0007669"/>
    <property type="project" value="UniProtKB-KW"/>
</dbReference>
<dbReference type="AlphaFoldDB" id="A0A7J7JP79"/>
<dbReference type="Proteomes" id="UP000593567">
    <property type="component" value="Unassembled WGS sequence"/>
</dbReference>
<feature type="region of interest" description="Disordered" evidence="5">
    <location>
        <begin position="776"/>
        <end position="798"/>
    </location>
</feature>
<dbReference type="GO" id="GO:1901987">
    <property type="term" value="P:regulation of cell cycle phase transition"/>
    <property type="evidence" value="ECO:0007669"/>
    <property type="project" value="TreeGrafter"/>
</dbReference>
<feature type="compositionally biased region" description="Polar residues" evidence="5">
    <location>
        <begin position="838"/>
        <end position="854"/>
    </location>
</feature>
<feature type="compositionally biased region" description="Basic and acidic residues" evidence="5">
    <location>
        <begin position="245"/>
        <end position="260"/>
    </location>
</feature>
<dbReference type="SMART" id="SM00586">
    <property type="entry name" value="ZnF_DBF"/>
    <property type="match status" value="1"/>
</dbReference>
<dbReference type="GO" id="GO:0043539">
    <property type="term" value="F:protein serine/threonine kinase activator activity"/>
    <property type="evidence" value="ECO:0007669"/>
    <property type="project" value="TreeGrafter"/>
</dbReference>
<feature type="region of interest" description="Disordered" evidence="5">
    <location>
        <begin position="819"/>
        <end position="914"/>
    </location>
</feature>
<keyword evidence="8" id="KW-1185">Reference proteome</keyword>
<dbReference type="GO" id="GO:0010571">
    <property type="term" value="P:positive regulation of nuclear cell cycle DNA replication"/>
    <property type="evidence" value="ECO:0007669"/>
    <property type="project" value="TreeGrafter"/>
</dbReference>
<feature type="compositionally biased region" description="Low complexity" evidence="5">
    <location>
        <begin position="1079"/>
        <end position="1095"/>
    </location>
</feature>
<feature type="compositionally biased region" description="Polar residues" evidence="5">
    <location>
        <begin position="875"/>
        <end position="895"/>
    </location>
</feature>
<evidence type="ECO:0000256" key="2">
    <source>
        <dbReference type="ARBA" id="ARBA00022771"/>
    </source>
</evidence>
<dbReference type="InterPro" id="IPR038545">
    <property type="entry name" value="Znf_DBF_sf"/>
</dbReference>
<dbReference type="Pfam" id="PF07535">
    <property type="entry name" value="zf-DBF"/>
    <property type="match status" value="1"/>
</dbReference>
<dbReference type="GO" id="GO:0031431">
    <property type="term" value="C:Dbf4-dependent protein kinase complex"/>
    <property type="evidence" value="ECO:0007669"/>
    <property type="project" value="TreeGrafter"/>
</dbReference>
<evidence type="ECO:0000256" key="4">
    <source>
        <dbReference type="PROSITE-ProRule" id="PRU00600"/>
    </source>
</evidence>
<proteinExistence type="predicted"/>
<feature type="region of interest" description="Disordered" evidence="5">
    <location>
        <begin position="429"/>
        <end position="450"/>
    </location>
</feature>
<feature type="compositionally biased region" description="Basic and acidic residues" evidence="5">
    <location>
        <begin position="779"/>
        <end position="789"/>
    </location>
</feature>
<feature type="domain" description="DBF4-type" evidence="6">
    <location>
        <begin position="287"/>
        <end position="336"/>
    </location>
</feature>
<feature type="compositionally biased region" description="Basic and acidic residues" evidence="5">
    <location>
        <begin position="1126"/>
        <end position="1135"/>
    </location>
</feature>
<reference evidence="7" key="1">
    <citation type="submission" date="2020-06" db="EMBL/GenBank/DDBJ databases">
        <title>Draft genome of Bugula neritina, a colonial animal packing powerful symbionts and potential medicines.</title>
        <authorList>
            <person name="Rayko M."/>
        </authorList>
    </citation>
    <scope>NUCLEOTIDE SEQUENCE [LARGE SCALE GENOMIC DNA]</scope>
    <source>
        <strain evidence="7">Kwan_BN1</strain>
    </source>
</reference>
<feature type="region of interest" description="Disordered" evidence="5">
    <location>
        <begin position="933"/>
        <end position="979"/>
    </location>
</feature>
<dbReference type="InterPro" id="IPR006572">
    <property type="entry name" value="Znf_DBF"/>
</dbReference>
<dbReference type="OrthoDB" id="21380at2759"/>
<organism evidence="7 8">
    <name type="scientific">Bugula neritina</name>
    <name type="common">Brown bryozoan</name>
    <name type="synonym">Sertularia neritina</name>
    <dbReference type="NCBI Taxonomy" id="10212"/>
    <lineage>
        <taxon>Eukaryota</taxon>
        <taxon>Metazoa</taxon>
        <taxon>Spiralia</taxon>
        <taxon>Lophotrochozoa</taxon>
        <taxon>Bryozoa</taxon>
        <taxon>Gymnolaemata</taxon>
        <taxon>Cheilostomatida</taxon>
        <taxon>Flustrina</taxon>
        <taxon>Buguloidea</taxon>
        <taxon>Bugulidae</taxon>
        <taxon>Bugula</taxon>
    </lineage>
</organism>
<feature type="region of interest" description="Disordered" evidence="5">
    <location>
        <begin position="236"/>
        <end position="275"/>
    </location>
</feature>
<feature type="compositionally biased region" description="Polar residues" evidence="5">
    <location>
        <begin position="556"/>
        <end position="566"/>
    </location>
</feature>
<keyword evidence="1" id="KW-0479">Metal-binding</keyword>
<dbReference type="EMBL" id="VXIV02002017">
    <property type="protein sequence ID" value="KAF6027835.1"/>
    <property type="molecule type" value="Genomic_DNA"/>
</dbReference>
<accession>A0A7J7JP79</accession>
<dbReference type="FunFam" id="6.10.250.3410:FF:000001">
    <property type="entry name" value="Protein DBF4 homolog A"/>
    <property type="match status" value="1"/>
</dbReference>
<dbReference type="PANTHER" id="PTHR15375:SF26">
    <property type="entry name" value="PROTEIN CHIFFON"/>
    <property type="match status" value="1"/>
</dbReference>
<evidence type="ECO:0000256" key="5">
    <source>
        <dbReference type="SAM" id="MobiDB-lite"/>
    </source>
</evidence>
<feature type="region of interest" description="Disordered" evidence="5">
    <location>
        <begin position="706"/>
        <end position="737"/>
    </location>
</feature>
<dbReference type="Gene3D" id="6.10.250.3410">
    <property type="entry name" value="DBF zinc finger"/>
    <property type="match status" value="1"/>
</dbReference>
<comment type="caution">
    <text evidence="7">The sequence shown here is derived from an EMBL/GenBank/DDBJ whole genome shotgun (WGS) entry which is preliminary data.</text>
</comment>
<evidence type="ECO:0000259" key="6">
    <source>
        <dbReference type="PROSITE" id="PS51265"/>
    </source>
</evidence>
<name>A0A7J7JP79_BUGNE</name>
<evidence type="ECO:0000256" key="3">
    <source>
        <dbReference type="ARBA" id="ARBA00022833"/>
    </source>
</evidence>
<gene>
    <name evidence="7" type="ORF">EB796_013867</name>
</gene>
<feature type="compositionally biased region" description="Polar residues" evidence="5">
    <location>
        <begin position="1136"/>
        <end position="1146"/>
    </location>
</feature>
<feature type="region of interest" description="Disordered" evidence="5">
    <location>
        <begin position="542"/>
        <end position="597"/>
    </location>
</feature>
<feature type="region of interest" description="Disordered" evidence="5">
    <location>
        <begin position="63"/>
        <end position="101"/>
    </location>
</feature>
<keyword evidence="3" id="KW-0862">Zinc</keyword>
<feature type="compositionally biased region" description="Basic residues" evidence="5">
    <location>
        <begin position="573"/>
        <end position="597"/>
    </location>
</feature>
<feature type="region of interest" description="Disordered" evidence="5">
    <location>
        <begin position="1005"/>
        <end position="1171"/>
    </location>
</feature>
<evidence type="ECO:0000313" key="8">
    <source>
        <dbReference type="Proteomes" id="UP000593567"/>
    </source>
</evidence>
<feature type="compositionally biased region" description="Polar residues" evidence="5">
    <location>
        <begin position="72"/>
        <end position="101"/>
    </location>
</feature>
<evidence type="ECO:0000313" key="7">
    <source>
        <dbReference type="EMBL" id="KAF6027835.1"/>
    </source>
</evidence>